<keyword evidence="6" id="KW-0288">FMN</keyword>
<keyword evidence="14 16" id="KW-0472">Membrane</keyword>
<dbReference type="PIRSF" id="PIRSF009437">
    <property type="entry name" value="NQR-1_subunit_C"/>
    <property type="match status" value="1"/>
</dbReference>
<evidence type="ECO:0000256" key="16">
    <source>
        <dbReference type="SAM" id="Phobius"/>
    </source>
</evidence>
<organism evidence="18">
    <name type="scientific">termite gut metagenome</name>
    <dbReference type="NCBI Taxonomy" id="433724"/>
    <lineage>
        <taxon>unclassified sequences</taxon>
        <taxon>metagenomes</taxon>
        <taxon>organismal metagenomes</taxon>
    </lineage>
</organism>
<dbReference type="NCBIfam" id="TIGR01938">
    <property type="entry name" value="nqrC"/>
    <property type="match status" value="1"/>
</dbReference>
<evidence type="ECO:0000256" key="2">
    <source>
        <dbReference type="ARBA" id="ARBA00022475"/>
    </source>
</evidence>
<accession>A0A5J4R5M5</accession>
<evidence type="ECO:0000256" key="13">
    <source>
        <dbReference type="ARBA" id="ARBA00023075"/>
    </source>
</evidence>
<evidence type="ECO:0000259" key="17">
    <source>
        <dbReference type="SMART" id="SM00900"/>
    </source>
</evidence>
<dbReference type="PANTHER" id="PTHR37838:SF1">
    <property type="entry name" value="NA(+)-TRANSLOCATING NADH-QUINONE REDUCTASE SUBUNIT C"/>
    <property type="match status" value="1"/>
</dbReference>
<evidence type="ECO:0000256" key="4">
    <source>
        <dbReference type="ARBA" id="ARBA00022553"/>
    </source>
</evidence>
<evidence type="ECO:0000256" key="8">
    <source>
        <dbReference type="ARBA" id="ARBA00022967"/>
    </source>
</evidence>
<evidence type="ECO:0000256" key="15">
    <source>
        <dbReference type="ARBA" id="ARBA00023201"/>
    </source>
</evidence>
<proteinExistence type="inferred from homology"/>
<keyword evidence="3" id="KW-0997">Cell inner membrane</keyword>
<name>A0A5J4R5M5_9ZZZZ</name>
<evidence type="ECO:0000256" key="5">
    <source>
        <dbReference type="ARBA" id="ARBA00022630"/>
    </source>
</evidence>
<dbReference type="Pfam" id="PF04205">
    <property type="entry name" value="FMN_bind"/>
    <property type="match status" value="1"/>
</dbReference>
<keyword evidence="7 16" id="KW-0812">Transmembrane</keyword>
<evidence type="ECO:0000256" key="6">
    <source>
        <dbReference type="ARBA" id="ARBA00022643"/>
    </source>
</evidence>
<keyword evidence="5" id="KW-0285">Flavoprotein</keyword>
<dbReference type="HAMAP" id="MF_00427">
    <property type="entry name" value="NqrC"/>
    <property type="match status" value="1"/>
</dbReference>
<keyword evidence="12" id="KW-0406">Ion transport</keyword>
<keyword evidence="9 16" id="KW-1133">Transmembrane helix</keyword>
<evidence type="ECO:0000256" key="3">
    <source>
        <dbReference type="ARBA" id="ARBA00022519"/>
    </source>
</evidence>
<dbReference type="PANTHER" id="PTHR37838">
    <property type="entry name" value="NA(+)-TRANSLOCATING NADH-QUINONE REDUCTASE SUBUNIT C"/>
    <property type="match status" value="1"/>
</dbReference>
<evidence type="ECO:0000256" key="11">
    <source>
        <dbReference type="ARBA" id="ARBA00023053"/>
    </source>
</evidence>
<keyword evidence="13 18" id="KW-0830">Ubiquinone</keyword>
<dbReference type="EMBL" id="SNRY01001642">
    <property type="protein sequence ID" value="KAA6329477.1"/>
    <property type="molecule type" value="Genomic_DNA"/>
</dbReference>
<comment type="caution">
    <text evidence="18">The sequence shown here is derived from an EMBL/GenBank/DDBJ whole genome shotgun (WGS) entry which is preliminary data.</text>
</comment>
<evidence type="ECO:0000256" key="10">
    <source>
        <dbReference type="ARBA" id="ARBA00023027"/>
    </source>
</evidence>
<dbReference type="GO" id="GO:0006814">
    <property type="term" value="P:sodium ion transport"/>
    <property type="evidence" value="ECO:0007669"/>
    <property type="project" value="UniProtKB-KW"/>
</dbReference>
<keyword evidence="15" id="KW-0739">Sodium transport</keyword>
<evidence type="ECO:0000256" key="7">
    <source>
        <dbReference type="ARBA" id="ARBA00022692"/>
    </source>
</evidence>
<feature type="domain" description="FMN-binding" evidence="17">
    <location>
        <begin position="125"/>
        <end position="223"/>
    </location>
</feature>
<keyword evidence="8" id="KW-1278">Translocase</keyword>
<protein>
    <submittedName>
        <fullName evidence="18">Na+-transporting NADH:ubiquinone oxidoreductase subunit C</fullName>
    </submittedName>
</protein>
<sequence length="235" mass="26073">MNTNSNSYTIVYASVIVVIVAFVLAFVSSALRDKQEKNVELDKMKQILSALNVNTKGKDAQALYAKYVKQDLIINSEGAEIERKGGFHLVLKEELDKELSKRKLALYLCHLNGETKYVLPLYGQGLWGPIWGYVALNEDKSTIFGVYFSHQGETPGLGAEIASKAFQNPFMGKQITRKETLTSVAVVKPGRSVNNRDYVDGISGGTITSQAVDKMMSNCLSQYEKFITGNKNKEE</sequence>
<keyword evidence="4" id="KW-0597">Phosphoprotein</keyword>
<dbReference type="InterPro" id="IPR007329">
    <property type="entry name" value="FMN-bd"/>
</dbReference>
<evidence type="ECO:0000256" key="14">
    <source>
        <dbReference type="ARBA" id="ARBA00023136"/>
    </source>
</evidence>
<evidence type="ECO:0000256" key="1">
    <source>
        <dbReference type="ARBA" id="ARBA00022448"/>
    </source>
</evidence>
<reference evidence="18" key="1">
    <citation type="submission" date="2019-03" db="EMBL/GenBank/DDBJ databases">
        <title>Single cell metagenomics reveals metabolic interactions within the superorganism composed of flagellate Streblomastix strix and complex community of Bacteroidetes bacteria on its surface.</title>
        <authorList>
            <person name="Treitli S.C."/>
            <person name="Kolisko M."/>
            <person name="Husnik F."/>
            <person name="Keeling P."/>
            <person name="Hampl V."/>
        </authorList>
    </citation>
    <scope>NUCLEOTIDE SEQUENCE</scope>
    <source>
        <strain evidence="18">STM</strain>
    </source>
</reference>
<dbReference type="GO" id="GO:0016655">
    <property type="term" value="F:oxidoreductase activity, acting on NAD(P)H, quinone or similar compound as acceptor"/>
    <property type="evidence" value="ECO:0007669"/>
    <property type="project" value="InterPro"/>
</dbReference>
<evidence type="ECO:0000256" key="9">
    <source>
        <dbReference type="ARBA" id="ARBA00022989"/>
    </source>
</evidence>
<dbReference type="AlphaFoldDB" id="A0A5J4R5M5"/>
<keyword evidence="11" id="KW-0915">Sodium</keyword>
<keyword evidence="10" id="KW-0520">NAD</keyword>
<evidence type="ECO:0000256" key="12">
    <source>
        <dbReference type="ARBA" id="ARBA00023065"/>
    </source>
</evidence>
<dbReference type="GO" id="GO:0016020">
    <property type="term" value="C:membrane"/>
    <property type="evidence" value="ECO:0007669"/>
    <property type="project" value="InterPro"/>
</dbReference>
<feature type="transmembrane region" description="Helical" evidence="16">
    <location>
        <begin position="6"/>
        <end position="27"/>
    </location>
</feature>
<gene>
    <name evidence="18" type="ORF">EZS27_021717</name>
</gene>
<evidence type="ECO:0000313" key="18">
    <source>
        <dbReference type="EMBL" id="KAA6329477.1"/>
    </source>
</evidence>
<keyword evidence="1" id="KW-0813">Transport</keyword>
<dbReference type="InterPro" id="IPR010204">
    <property type="entry name" value="NqrC"/>
</dbReference>
<keyword evidence="2" id="KW-1003">Cell membrane</keyword>
<dbReference type="SMART" id="SM00900">
    <property type="entry name" value="FMN_bind"/>
    <property type="match status" value="1"/>
</dbReference>
<dbReference type="GO" id="GO:0010181">
    <property type="term" value="F:FMN binding"/>
    <property type="evidence" value="ECO:0007669"/>
    <property type="project" value="InterPro"/>
</dbReference>